<dbReference type="PANTHER" id="PTHR33052">
    <property type="entry name" value="DUF4228 DOMAIN PROTEIN-RELATED"/>
    <property type="match status" value="1"/>
</dbReference>
<dbReference type="Proteomes" id="UP001327560">
    <property type="component" value="Chromosome 6"/>
</dbReference>
<gene>
    <name evidence="1" type="ORF">Cni_G20764</name>
</gene>
<dbReference type="InterPro" id="IPR025322">
    <property type="entry name" value="PADRE_dom"/>
</dbReference>
<sequence length="211" mass="22720">MGNGLASCFNPCISRGLDVKLVFWGGATEFLSAKHLAGELMFRFPDHVVCHADSFFIGHPVPALSLEDELLPGHTYFVLPIDRLPSHDPLTAVSLSSLSPGPAKPSLAAGNGQCPFAYVKGQDGRMVIKVLPEFITKVISAGEGGGQRLGAGEGGTLCSTPELKKHYAQLVGPRERPWSPTLETITERKKRLLYEGSLSPVRLLGLERKTC</sequence>
<organism evidence="1 2">
    <name type="scientific">Canna indica</name>
    <name type="common">Indian-shot</name>
    <dbReference type="NCBI Taxonomy" id="4628"/>
    <lineage>
        <taxon>Eukaryota</taxon>
        <taxon>Viridiplantae</taxon>
        <taxon>Streptophyta</taxon>
        <taxon>Embryophyta</taxon>
        <taxon>Tracheophyta</taxon>
        <taxon>Spermatophyta</taxon>
        <taxon>Magnoliopsida</taxon>
        <taxon>Liliopsida</taxon>
        <taxon>Zingiberales</taxon>
        <taxon>Cannaceae</taxon>
        <taxon>Canna</taxon>
    </lineage>
</organism>
<accession>A0AAQ3QL25</accession>
<dbReference type="Pfam" id="PF14009">
    <property type="entry name" value="PADRE"/>
    <property type="match status" value="1"/>
</dbReference>
<evidence type="ECO:0000313" key="2">
    <source>
        <dbReference type="Proteomes" id="UP001327560"/>
    </source>
</evidence>
<reference evidence="1 2" key="1">
    <citation type="submission" date="2023-10" db="EMBL/GenBank/DDBJ databases">
        <title>Chromosome-scale genome assembly provides insights into flower coloration mechanisms of Canna indica.</title>
        <authorList>
            <person name="Li C."/>
        </authorList>
    </citation>
    <scope>NUCLEOTIDE SEQUENCE [LARGE SCALE GENOMIC DNA]</scope>
    <source>
        <tissue evidence="1">Flower</tissue>
    </source>
</reference>
<dbReference type="AlphaFoldDB" id="A0AAQ3QL25"/>
<keyword evidence="2" id="KW-1185">Reference proteome</keyword>
<dbReference type="EMBL" id="CP136895">
    <property type="protein sequence ID" value="WOL12000.1"/>
    <property type="molecule type" value="Genomic_DNA"/>
</dbReference>
<evidence type="ECO:0000313" key="1">
    <source>
        <dbReference type="EMBL" id="WOL12000.1"/>
    </source>
</evidence>
<name>A0AAQ3QL25_9LILI</name>
<proteinExistence type="predicted"/>
<protein>
    <submittedName>
        <fullName evidence="1">Uncharacterized protein</fullName>
    </submittedName>
</protein>